<reference evidence="1" key="1">
    <citation type="submission" date="2021-02" db="EMBL/GenBank/DDBJ databases">
        <authorList>
            <person name="Dougan E. K."/>
            <person name="Rhodes N."/>
            <person name="Thang M."/>
            <person name="Chan C."/>
        </authorList>
    </citation>
    <scope>NUCLEOTIDE SEQUENCE</scope>
</reference>
<organism evidence="1 2">
    <name type="scientific">Polarella glacialis</name>
    <name type="common">Dinoflagellate</name>
    <dbReference type="NCBI Taxonomy" id="89957"/>
    <lineage>
        <taxon>Eukaryota</taxon>
        <taxon>Sar</taxon>
        <taxon>Alveolata</taxon>
        <taxon>Dinophyceae</taxon>
        <taxon>Suessiales</taxon>
        <taxon>Suessiaceae</taxon>
        <taxon>Polarella</taxon>
    </lineage>
</organism>
<gene>
    <name evidence="1" type="ORF">PGLA1383_LOCUS3798</name>
</gene>
<protein>
    <submittedName>
        <fullName evidence="1">Uncharacterized protein</fullName>
    </submittedName>
</protein>
<dbReference type="Proteomes" id="UP000654075">
    <property type="component" value="Unassembled WGS sequence"/>
</dbReference>
<feature type="non-terminal residue" evidence="1">
    <location>
        <position position="1"/>
    </location>
</feature>
<evidence type="ECO:0000313" key="1">
    <source>
        <dbReference type="EMBL" id="CAE8584876.1"/>
    </source>
</evidence>
<dbReference type="EMBL" id="CAJNNV010001366">
    <property type="protein sequence ID" value="CAE8584876.1"/>
    <property type="molecule type" value="Genomic_DNA"/>
</dbReference>
<sequence length="162" mass="17011">MGLGKERYVALIQSARLQPSSSMSSTFGVMLCAMVQTRPRLCMARATNTSALAEENSWSLLEAKGQRWGFGGGVVAGSEGRRVLGLHDTQSAVPEPLLAQAEELDALLEGLDLPGQHVGQPMAFALLPGDLSLQEALSEALGLTPEAKARAQLETPSLAAAL</sequence>
<evidence type="ECO:0000313" key="2">
    <source>
        <dbReference type="Proteomes" id="UP000654075"/>
    </source>
</evidence>
<proteinExistence type="predicted"/>
<name>A0A813DGZ0_POLGL</name>
<keyword evidence="2" id="KW-1185">Reference proteome</keyword>
<comment type="caution">
    <text evidence="1">The sequence shown here is derived from an EMBL/GenBank/DDBJ whole genome shotgun (WGS) entry which is preliminary data.</text>
</comment>
<accession>A0A813DGZ0</accession>
<dbReference type="AlphaFoldDB" id="A0A813DGZ0"/>